<evidence type="ECO:0000313" key="1">
    <source>
        <dbReference type="EMBL" id="KKL74159.1"/>
    </source>
</evidence>
<proteinExistence type="predicted"/>
<sequence length="84" mass="9344">MSNRMYSVNGSNRFVLEVVPDSSVIIWDTEIEAALQDLPNGIGPLLARAPSPIIASGLTQEEAFDWLMEKLGLDREFIPVTRIQ</sequence>
<reference evidence="1" key="1">
    <citation type="journal article" date="2015" name="Nature">
        <title>Complex archaea that bridge the gap between prokaryotes and eukaryotes.</title>
        <authorList>
            <person name="Spang A."/>
            <person name="Saw J.H."/>
            <person name="Jorgensen S.L."/>
            <person name="Zaremba-Niedzwiedzka K."/>
            <person name="Martijn J."/>
            <person name="Lind A.E."/>
            <person name="van Eijk R."/>
            <person name="Schleper C."/>
            <person name="Guy L."/>
            <person name="Ettema T.J."/>
        </authorList>
    </citation>
    <scope>NUCLEOTIDE SEQUENCE</scope>
</reference>
<dbReference type="EMBL" id="LAZR01024739">
    <property type="protein sequence ID" value="KKL74159.1"/>
    <property type="molecule type" value="Genomic_DNA"/>
</dbReference>
<accession>A0A0F9EJF7</accession>
<name>A0A0F9EJF7_9ZZZZ</name>
<gene>
    <name evidence="1" type="ORF">LCGC14_2067660</name>
</gene>
<protein>
    <submittedName>
        <fullName evidence="1">Uncharacterized protein</fullName>
    </submittedName>
</protein>
<dbReference type="AlphaFoldDB" id="A0A0F9EJF7"/>
<comment type="caution">
    <text evidence="1">The sequence shown here is derived from an EMBL/GenBank/DDBJ whole genome shotgun (WGS) entry which is preliminary data.</text>
</comment>
<organism evidence="1">
    <name type="scientific">marine sediment metagenome</name>
    <dbReference type="NCBI Taxonomy" id="412755"/>
    <lineage>
        <taxon>unclassified sequences</taxon>
        <taxon>metagenomes</taxon>
        <taxon>ecological metagenomes</taxon>
    </lineage>
</organism>